<evidence type="ECO:0000313" key="1">
    <source>
        <dbReference type="EMBL" id="GAI69646.1"/>
    </source>
</evidence>
<dbReference type="EMBL" id="BARV01045518">
    <property type="protein sequence ID" value="GAI69646.1"/>
    <property type="molecule type" value="Genomic_DNA"/>
</dbReference>
<feature type="non-terminal residue" evidence="1">
    <location>
        <position position="52"/>
    </location>
</feature>
<dbReference type="InterPro" id="IPR001806">
    <property type="entry name" value="Small_GTPase"/>
</dbReference>
<gene>
    <name evidence="1" type="ORF">S06H3_66623</name>
</gene>
<dbReference type="GO" id="GO:0003924">
    <property type="term" value="F:GTPase activity"/>
    <property type="evidence" value="ECO:0007669"/>
    <property type="project" value="InterPro"/>
</dbReference>
<comment type="caution">
    <text evidence="1">The sequence shown here is derived from an EMBL/GenBank/DDBJ whole genome shotgun (WGS) entry which is preliminary data.</text>
</comment>
<organism evidence="1">
    <name type="scientific">marine sediment metagenome</name>
    <dbReference type="NCBI Taxonomy" id="412755"/>
    <lineage>
        <taxon>unclassified sequences</taxon>
        <taxon>metagenomes</taxon>
        <taxon>ecological metagenomes</taxon>
    </lineage>
</organism>
<name>X1RRR0_9ZZZZ</name>
<reference evidence="1" key="1">
    <citation type="journal article" date="2014" name="Front. Microbiol.">
        <title>High frequency of phylogenetically diverse reductive dehalogenase-homologous genes in deep subseafloor sedimentary metagenomes.</title>
        <authorList>
            <person name="Kawai M."/>
            <person name="Futagami T."/>
            <person name="Toyoda A."/>
            <person name="Takaki Y."/>
            <person name="Nishi S."/>
            <person name="Hori S."/>
            <person name="Arai W."/>
            <person name="Tsubouchi T."/>
            <person name="Morono Y."/>
            <person name="Uchiyama I."/>
            <person name="Ito T."/>
            <person name="Fujiyama A."/>
            <person name="Inagaki F."/>
            <person name="Takami H."/>
        </authorList>
    </citation>
    <scope>NUCLEOTIDE SEQUENCE</scope>
    <source>
        <strain evidence="1">Expedition CK06-06</strain>
    </source>
</reference>
<dbReference type="SUPFAM" id="SSF52540">
    <property type="entry name" value="P-loop containing nucleoside triphosphate hydrolases"/>
    <property type="match status" value="1"/>
</dbReference>
<dbReference type="AlphaFoldDB" id="X1RRR0"/>
<proteinExistence type="predicted"/>
<evidence type="ECO:0008006" key="2">
    <source>
        <dbReference type="Google" id="ProtNLM"/>
    </source>
</evidence>
<dbReference type="GO" id="GO:0005525">
    <property type="term" value="F:GTP binding"/>
    <property type="evidence" value="ECO:0007669"/>
    <property type="project" value="InterPro"/>
</dbReference>
<accession>X1RRR0</accession>
<sequence length="52" mass="5797">KKIITAGEGAVGKTTLLHRFIKGEFLADTRMTIGVEFFVEDIIIDGIVYKLQ</sequence>
<protein>
    <recommendedName>
        <fullName evidence="2">G domain-containing protein</fullName>
    </recommendedName>
</protein>
<dbReference type="PRINTS" id="PR00449">
    <property type="entry name" value="RASTRNSFRMNG"/>
</dbReference>
<dbReference type="Pfam" id="PF00071">
    <property type="entry name" value="Ras"/>
    <property type="match status" value="1"/>
</dbReference>
<dbReference type="PROSITE" id="PS51419">
    <property type="entry name" value="RAB"/>
    <property type="match status" value="1"/>
</dbReference>
<feature type="non-terminal residue" evidence="1">
    <location>
        <position position="1"/>
    </location>
</feature>
<dbReference type="Gene3D" id="3.40.50.300">
    <property type="entry name" value="P-loop containing nucleotide triphosphate hydrolases"/>
    <property type="match status" value="1"/>
</dbReference>
<dbReference type="InterPro" id="IPR027417">
    <property type="entry name" value="P-loop_NTPase"/>
</dbReference>